<dbReference type="InParanoid" id="A0A1C7N454"/>
<protein>
    <submittedName>
        <fullName evidence="2">Uncharacterized protein</fullName>
    </submittedName>
</protein>
<feature type="signal peptide" evidence="1">
    <location>
        <begin position="1"/>
        <end position="22"/>
    </location>
</feature>
<evidence type="ECO:0000256" key="1">
    <source>
        <dbReference type="SAM" id="SignalP"/>
    </source>
</evidence>
<keyword evidence="3" id="KW-1185">Reference proteome</keyword>
<reference evidence="2 3" key="1">
    <citation type="submission" date="2016-03" db="EMBL/GenBank/DDBJ databases">
        <title>Choanephora cucurbitarum.</title>
        <authorList>
            <person name="Min B."/>
            <person name="Park H."/>
            <person name="Park J.-H."/>
            <person name="Shin H.-D."/>
            <person name="Choi I.-G."/>
        </authorList>
    </citation>
    <scope>NUCLEOTIDE SEQUENCE [LARGE SCALE GENOMIC DNA]</scope>
    <source>
        <strain evidence="2 3">KUS-F28377</strain>
    </source>
</reference>
<keyword evidence="1" id="KW-0732">Signal</keyword>
<comment type="caution">
    <text evidence="2">The sequence shown here is derived from an EMBL/GenBank/DDBJ whole genome shotgun (WGS) entry which is preliminary data.</text>
</comment>
<gene>
    <name evidence="2" type="ORF">A0J61_08530</name>
</gene>
<feature type="chain" id="PRO_5008889476" evidence="1">
    <location>
        <begin position="23"/>
        <end position="77"/>
    </location>
</feature>
<organism evidence="2 3">
    <name type="scientific">Choanephora cucurbitarum</name>
    <dbReference type="NCBI Taxonomy" id="101091"/>
    <lineage>
        <taxon>Eukaryota</taxon>
        <taxon>Fungi</taxon>
        <taxon>Fungi incertae sedis</taxon>
        <taxon>Mucoromycota</taxon>
        <taxon>Mucoromycotina</taxon>
        <taxon>Mucoromycetes</taxon>
        <taxon>Mucorales</taxon>
        <taxon>Mucorineae</taxon>
        <taxon>Choanephoraceae</taxon>
        <taxon>Choanephoroideae</taxon>
        <taxon>Choanephora</taxon>
    </lineage>
</organism>
<name>A0A1C7N454_9FUNG</name>
<evidence type="ECO:0000313" key="3">
    <source>
        <dbReference type="Proteomes" id="UP000093000"/>
    </source>
</evidence>
<dbReference type="Proteomes" id="UP000093000">
    <property type="component" value="Unassembled WGS sequence"/>
</dbReference>
<evidence type="ECO:0000313" key="2">
    <source>
        <dbReference type="EMBL" id="OBZ83419.1"/>
    </source>
</evidence>
<proteinExistence type="predicted"/>
<accession>A0A1C7N454</accession>
<sequence>MKVRPRTMSTLFSLMFAQKVYTQRGNDETKEENEKEKVKPSMMEEMLMKQAVYLQDVVFPSIKEKFQKAIRKIQQEN</sequence>
<dbReference type="AlphaFoldDB" id="A0A1C7N454"/>
<dbReference type="EMBL" id="LUGH01000666">
    <property type="protein sequence ID" value="OBZ83419.1"/>
    <property type="molecule type" value="Genomic_DNA"/>
</dbReference>